<dbReference type="EMBL" id="BTSX01000002">
    <property type="protein sequence ID" value="GMS85610.1"/>
    <property type="molecule type" value="Genomic_DNA"/>
</dbReference>
<keyword evidence="3" id="KW-0732">Signal</keyword>
<proteinExistence type="predicted"/>
<gene>
    <name evidence="4" type="ORF">PENTCL1PPCAC_7785</name>
</gene>
<feature type="transmembrane region" description="Helical" evidence="2">
    <location>
        <begin position="272"/>
        <end position="296"/>
    </location>
</feature>
<evidence type="ECO:0000256" key="2">
    <source>
        <dbReference type="SAM" id="Phobius"/>
    </source>
</evidence>
<evidence type="ECO:0000256" key="1">
    <source>
        <dbReference type="SAM" id="MobiDB-lite"/>
    </source>
</evidence>
<keyword evidence="5" id="KW-1185">Reference proteome</keyword>
<protein>
    <submittedName>
        <fullName evidence="4">Uncharacterized protein</fullName>
    </submittedName>
</protein>
<dbReference type="AlphaFoldDB" id="A0AAV5SRD8"/>
<accession>A0AAV5SRD8</accession>
<organism evidence="4 5">
    <name type="scientific">Pristionchus entomophagus</name>
    <dbReference type="NCBI Taxonomy" id="358040"/>
    <lineage>
        <taxon>Eukaryota</taxon>
        <taxon>Metazoa</taxon>
        <taxon>Ecdysozoa</taxon>
        <taxon>Nematoda</taxon>
        <taxon>Chromadorea</taxon>
        <taxon>Rhabditida</taxon>
        <taxon>Rhabditina</taxon>
        <taxon>Diplogasteromorpha</taxon>
        <taxon>Diplogasteroidea</taxon>
        <taxon>Neodiplogasteridae</taxon>
        <taxon>Pristionchus</taxon>
    </lineage>
</organism>
<sequence length="365" mass="39788">MRTASSLLLLIVGAGLAIADDRSFCQGECAKKYKEETIKSACSSGCSLRGSISDGTRGFIVCHSACASAHNETDTEERRACDFACSLPLTNIVMMKVDYGTGDSAPRVQVVRKEGGNIFDSNIGLGSGFDFLLRPSDINGGALAAGTHREETDKASKEDESAAGYRMPMGVLQNMFKIKTDDEEFNQMQDRLDKLVKSFFDRAHLTSSIASERPQGHDDFSSLFSPSSSVGNEDANGHQILFVAPLEGEEKTDLSHFERSHESSVRRRFPALFQWSVCFVLLIAVLCTAVVAMLMIRQMRVNRYRALRGQTATASVSVPMPLVEAGEMVKKIPIDVDESYPLPSGVPPPAYDQLSVHSKKGGDQQ</sequence>
<feature type="signal peptide" evidence="3">
    <location>
        <begin position="1"/>
        <end position="19"/>
    </location>
</feature>
<feature type="chain" id="PRO_5043540251" evidence="3">
    <location>
        <begin position="20"/>
        <end position="365"/>
    </location>
</feature>
<keyword evidence="2" id="KW-0812">Transmembrane</keyword>
<evidence type="ECO:0000256" key="3">
    <source>
        <dbReference type="SAM" id="SignalP"/>
    </source>
</evidence>
<keyword evidence="2" id="KW-0472">Membrane</keyword>
<comment type="caution">
    <text evidence="4">The sequence shown here is derived from an EMBL/GenBank/DDBJ whole genome shotgun (WGS) entry which is preliminary data.</text>
</comment>
<dbReference type="Proteomes" id="UP001432027">
    <property type="component" value="Unassembled WGS sequence"/>
</dbReference>
<reference evidence="4" key="1">
    <citation type="submission" date="2023-10" db="EMBL/GenBank/DDBJ databases">
        <title>Genome assembly of Pristionchus species.</title>
        <authorList>
            <person name="Yoshida K."/>
            <person name="Sommer R.J."/>
        </authorList>
    </citation>
    <scope>NUCLEOTIDE SEQUENCE</scope>
    <source>
        <strain evidence="4">RS0144</strain>
    </source>
</reference>
<name>A0AAV5SRD8_9BILA</name>
<evidence type="ECO:0000313" key="5">
    <source>
        <dbReference type="Proteomes" id="UP001432027"/>
    </source>
</evidence>
<keyword evidence="2" id="KW-1133">Transmembrane helix</keyword>
<evidence type="ECO:0000313" key="4">
    <source>
        <dbReference type="EMBL" id="GMS85610.1"/>
    </source>
</evidence>
<feature type="region of interest" description="Disordered" evidence="1">
    <location>
        <begin position="340"/>
        <end position="365"/>
    </location>
</feature>